<comment type="cofactor">
    <cofactor evidence="3">
        <name>Mg(2+)</name>
        <dbReference type="ChEBI" id="CHEBI:18420"/>
    </cofactor>
</comment>
<dbReference type="Proteomes" id="UP000809273">
    <property type="component" value="Unassembled WGS sequence"/>
</dbReference>
<dbReference type="SUPFAM" id="SSF102645">
    <property type="entry name" value="CoaB-like"/>
    <property type="match status" value="1"/>
</dbReference>
<proteinExistence type="inferred from homology"/>
<keyword evidence="3 4" id="KW-0436">Ligase</keyword>
<evidence type="ECO:0000256" key="1">
    <source>
        <dbReference type="ARBA" id="ARBA00022793"/>
    </source>
</evidence>
<dbReference type="EC" id="4.1.1.36" evidence="3"/>
<dbReference type="Pfam" id="PF02441">
    <property type="entry name" value="Flavoprotein"/>
    <property type="match status" value="1"/>
</dbReference>
<evidence type="ECO:0000256" key="3">
    <source>
        <dbReference type="HAMAP-Rule" id="MF_02225"/>
    </source>
</evidence>
<dbReference type="InterPro" id="IPR005252">
    <property type="entry name" value="CoaBC"/>
</dbReference>
<dbReference type="Pfam" id="PF04127">
    <property type="entry name" value="DFP"/>
    <property type="match status" value="1"/>
</dbReference>
<comment type="cofactor">
    <cofactor evidence="3">
        <name>FMN</name>
        <dbReference type="ChEBI" id="CHEBI:58210"/>
    </cofactor>
    <text evidence="3">Binds 1 FMN per subunit.</text>
</comment>
<feature type="region of interest" description="Phosphopantothenoylcysteine decarboxylase" evidence="3">
    <location>
        <begin position="1"/>
        <end position="197"/>
    </location>
</feature>
<dbReference type="InterPro" id="IPR007085">
    <property type="entry name" value="DNA/pantothenate-metab_flavo_C"/>
</dbReference>
<comment type="catalytic activity">
    <reaction evidence="3 4">
        <text>(R)-4'-phosphopantothenate + L-cysteine + CTP = N-[(R)-4-phosphopantothenoyl]-L-cysteine + CMP + diphosphate + H(+)</text>
        <dbReference type="Rhea" id="RHEA:19397"/>
        <dbReference type="ChEBI" id="CHEBI:10986"/>
        <dbReference type="ChEBI" id="CHEBI:15378"/>
        <dbReference type="ChEBI" id="CHEBI:33019"/>
        <dbReference type="ChEBI" id="CHEBI:35235"/>
        <dbReference type="ChEBI" id="CHEBI:37563"/>
        <dbReference type="ChEBI" id="CHEBI:59458"/>
        <dbReference type="ChEBI" id="CHEBI:60377"/>
        <dbReference type="EC" id="6.3.2.5"/>
    </reaction>
</comment>
<dbReference type="GO" id="GO:0071513">
    <property type="term" value="C:phosphopantothenoylcysteine decarboxylase complex"/>
    <property type="evidence" value="ECO:0007669"/>
    <property type="project" value="TreeGrafter"/>
</dbReference>
<comment type="similarity">
    <text evidence="3 4">In the N-terminal section; belongs to the HFCD (homo-oligomeric flavin containing Cys decarboxylase) superfamily.</text>
</comment>
<feature type="binding site" evidence="3">
    <location>
        <position position="344"/>
    </location>
    <ligand>
        <name>CTP</name>
        <dbReference type="ChEBI" id="CHEBI:37563"/>
    </ligand>
</feature>
<dbReference type="InterPro" id="IPR035929">
    <property type="entry name" value="CoaB-like_sf"/>
</dbReference>
<dbReference type="InterPro" id="IPR003382">
    <property type="entry name" value="Flavoprotein"/>
</dbReference>
<dbReference type="GO" id="GO:0015937">
    <property type="term" value="P:coenzyme A biosynthetic process"/>
    <property type="evidence" value="ECO:0007669"/>
    <property type="project" value="UniProtKB-UniRule"/>
</dbReference>
<evidence type="ECO:0000313" key="8">
    <source>
        <dbReference type="Proteomes" id="UP000809273"/>
    </source>
</evidence>
<keyword evidence="3 4" id="KW-0288">FMN</keyword>
<dbReference type="InterPro" id="IPR036551">
    <property type="entry name" value="Flavin_trans-like"/>
</dbReference>
<feature type="binding site" evidence="3">
    <location>
        <position position="296"/>
    </location>
    <ligand>
        <name>CTP</name>
        <dbReference type="ChEBI" id="CHEBI:37563"/>
    </ligand>
</feature>
<feature type="domain" description="DNA/pantothenate metabolism flavoprotein C-terminal" evidence="6">
    <location>
        <begin position="193"/>
        <end position="402"/>
    </location>
</feature>
<feature type="domain" description="Flavoprotein" evidence="5">
    <location>
        <begin position="9"/>
        <end position="179"/>
    </location>
</feature>
<dbReference type="PANTHER" id="PTHR14359">
    <property type="entry name" value="HOMO-OLIGOMERIC FLAVIN CONTAINING CYS DECARBOXYLASE FAMILY"/>
    <property type="match status" value="1"/>
</dbReference>
<reference evidence="7" key="2">
    <citation type="submission" date="2021-01" db="EMBL/GenBank/DDBJ databases">
        <authorList>
            <person name="Hahn C.R."/>
            <person name="Youssef N.H."/>
            <person name="Elshahed M."/>
        </authorList>
    </citation>
    <scope>NUCLEOTIDE SEQUENCE</scope>
    <source>
        <strain evidence="7">Zod_Metabat.24</strain>
    </source>
</reference>
<evidence type="ECO:0000313" key="7">
    <source>
        <dbReference type="EMBL" id="MBN1572031.1"/>
    </source>
</evidence>
<dbReference type="Gene3D" id="3.40.50.10300">
    <property type="entry name" value="CoaB-like"/>
    <property type="match status" value="1"/>
</dbReference>
<dbReference type="NCBIfam" id="TIGR00521">
    <property type="entry name" value="coaBC_dfp"/>
    <property type="match status" value="1"/>
</dbReference>
<keyword evidence="1 3" id="KW-0210">Decarboxylase</keyword>
<comment type="function">
    <text evidence="3">Catalyzes two sequential steps in the biosynthesis of coenzyme A. In the first step cysteine is conjugated to 4'-phosphopantothenate to form 4-phosphopantothenoylcysteine. In the second step the latter compound is decarboxylated to form 4'-phosphopantotheine.</text>
</comment>
<comment type="caution">
    <text evidence="3">Lacks conserved residue(s) required for the propagation of feature annotation.</text>
</comment>
<keyword evidence="3 4" id="KW-0285">Flavoprotein</keyword>
<dbReference type="Gene3D" id="3.40.50.1950">
    <property type="entry name" value="Flavin prenyltransferase-like"/>
    <property type="match status" value="1"/>
</dbReference>
<dbReference type="HAMAP" id="MF_02225">
    <property type="entry name" value="CoaBC"/>
    <property type="match status" value="1"/>
</dbReference>
<keyword evidence="2 3" id="KW-0456">Lyase</keyword>
<dbReference type="EC" id="6.3.2.5" evidence="3"/>
<dbReference type="PANTHER" id="PTHR14359:SF6">
    <property type="entry name" value="PHOSPHOPANTOTHENOYLCYSTEINE DECARBOXYLASE"/>
    <property type="match status" value="1"/>
</dbReference>
<dbReference type="GO" id="GO:0004632">
    <property type="term" value="F:phosphopantothenate--cysteine ligase activity"/>
    <property type="evidence" value="ECO:0007669"/>
    <property type="project" value="UniProtKB-UniRule"/>
</dbReference>
<dbReference type="GO" id="GO:0015941">
    <property type="term" value="P:pantothenate catabolic process"/>
    <property type="evidence" value="ECO:0007669"/>
    <property type="project" value="InterPro"/>
</dbReference>
<dbReference type="GO" id="GO:0004633">
    <property type="term" value="F:phosphopantothenoylcysteine decarboxylase activity"/>
    <property type="evidence" value="ECO:0007669"/>
    <property type="project" value="UniProtKB-UniRule"/>
</dbReference>
<name>A0A9D8KA97_9DELT</name>
<feature type="active site" description="Proton donor" evidence="3">
    <location>
        <position position="158"/>
    </location>
</feature>
<feature type="region of interest" description="Phosphopantothenate--cysteine ligase" evidence="3">
    <location>
        <begin position="198"/>
        <end position="412"/>
    </location>
</feature>
<evidence type="ECO:0000259" key="5">
    <source>
        <dbReference type="Pfam" id="PF02441"/>
    </source>
</evidence>
<organism evidence="7 8">
    <name type="scientific">Candidatus Zymogenus saltonus</name>
    <dbReference type="NCBI Taxonomy" id="2844893"/>
    <lineage>
        <taxon>Bacteria</taxon>
        <taxon>Deltaproteobacteria</taxon>
        <taxon>Candidatus Zymogenia</taxon>
        <taxon>Candidatus Zymogeniales</taxon>
        <taxon>Candidatus Zymogenaceae</taxon>
        <taxon>Candidatus Zymogenus</taxon>
    </lineage>
</organism>
<feature type="binding site" evidence="3">
    <location>
        <position position="330"/>
    </location>
    <ligand>
        <name>CTP</name>
        <dbReference type="ChEBI" id="CHEBI:37563"/>
    </ligand>
</feature>
<protein>
    <recommendedName>
        <fullName evidence="3">Coenzyme A biosynthesis bifunctional protein CoaBC</fullName>
    </recommendedName>
    <alternativeName>
        <fullName evidence="3">DNA/pantothenate metabolism flavoprotein</fullName>
    </alternativeName>
    <alternativeName>
        <fullName evidence="3">Phosphopantothenoylcysteine synthetase/decarboxylase</fullName>
        <shortName evidence="3">PPCS-PPCDC</shortName>
    </alternativeName>
    <domain>
        <recommendedName>
            <fullName evidence="3">Phosphopantothenoylcysteine decarboxylase</fullName>
            <shortName evidence="3">PPC decarboxylase</shortName>
            <shortName evidence="3">PPC-DC</shortName>
            <ecNumber evidence="3">4.1.1.36</ecNumber>
        </recommendedName>
        <alternativeName>
            <fullName evidence="3">CoaC</fullName>
        </alternativeName>
    </domain>
    <domain>
        <recommendedName>
            <fullName evidence="3">Phosphopantothenate--cysteine ligase</fullName>
            <ecNumber evidence="3">6.3.2.5</ecNumber>
        </recommendedName>
        <alternativeName>
            <fullName evidence="3">CoaB</fullName>
        </alternativeName>
        <alternativeName>
            <fullName evidence="3">Phosphopantothenoylcysteine synthetase</fullName>
            <shortName evidence="3">PPC synthetase</shortName>
            <shortName evidence="3">PPC-S</shortName>
        </alternativeName>
    </domain>
</protein>
<sequence length="412" mass="44005">MKELKRTGNVILGVTGGIAAYKACELSRLLVKAGHGVTVVMTKNAQEFVTPLTFSTLTGNDVVTGMYESPARTEHIDIAEAADLVVVAPATANVIGKVAGGIADDMLTTVIMATKAPVVFCPAMNVNMYENPIVQENIAKLRKFGYFFVEPNEGELACGVIGAGRMAEPAEIMASVSDLFAGDLKKGGLSCDLKGLRVMVTAGPTREAIDSVRYITNHSTGKMGYAVARRARSRGADVLLITGPSSLSPPAGVETIRVTSAADMGREVNARFDGVDAVIKAAAVADVTPLKKSDHKLKKEECGEAIKLGRTEDILKGLGRIKGDKILVGFAAETRDLMENAERKLREKNLDLIVINDVSRTDAGFAADTNEVKIIDAKGAVDSPPLMMKEGVAEYILDRVKEIWLEKRKGKN</sequence>
<dbReference type="EMBL" id="JAFGIX010000010">
    <property type="protein sequence ID" value="MBN1572031.1"/>
    <property type="molecule type" value="Genomic_DNA"/>
</dbReference>
<dbReference type="AlphaFoldDB" id="A0A9D8KA97"/>
<keyword evidence="3" id="KW-0479">Metal-binding</keyword>
<comment type="pathway">
    <text evidence="3 4">Cofactor biosynthesis; coenzyme A biosynthesis; CoA from (R)-pantothenate: step 3/5.</text>
</comment>
<comment type="caution">
    <text evidence="7">The sequence shown here is derived from an EMBL/GenBank/DDBJ whole genome shotgun (WGS) entry which is preliminary data.</text>
</comment>
<dbReference type="SUPFAM" id="SSF52507">
    <property type="entry name" value="Homo-oligomeric flavin-containing Cys decarboxylases, HFCD"/>
    <property type="match status" value="1"/>
</dbReference>
<feature type="binding site" evidence="3">
    <location>
        <position position="348"/>
    </location>
    <ligand>
        <name>CTP</name>
        <dbReference type="ChEBI" id="CHEBI:37563"/>
    </ligand>
</feature>
<comment type="similarity">
    <text evidence="3 4">In the C-terminal section; belongs to the PPC synthetase family.</text>
</comment>
<evidence type="ECO:0000256" key="2">
    <source>
        <dbReference type="ARBA" id="ARBA00023239"/>
    </source>
</evidence>
<comment type="pathway">
    <text evidence="3 4">Cofactor biosynthesis; coenzyme A biosynthesis; CoA from (R)-pantothenate: step 2/5.</text>
</comment>
<evidence type="ECO:0000256" key="4">
    <source>
        <dbReference type="RuleBase" id="RU364078"/>
    </source>
</evidence>
<evidence type="ECO:0000259" key="6">
    <source>
        <dbReference type="Pfam" id="PF04127"/>
    </source>
</evidence>
<reference evidence="7" key="1">
    <citation type="journal article" date="2021" name="Environ. Microbiol.">
        <title>Genomic characterization of three novel Desulfobacterota classes expand the metabolic and phylogenetic diversity of the phylum.</title>
        <authorList>
            <person name="Murphy C.L."/>
            <person name="Biggerstaff J."/>
            <person name="Eichhorn A."/>
            <person name="Ewing E."/>
            <person name="Shahan R."/>
            <person name="Soriano D."/>
            <person name="Stewart S."/>
            <person name="VanMol K."/>
            <person name="Walker R."/>
            <person name="Walters P."/>
            <person name="Elshahed M.S."/>
            <person name="Youssef N.H."/>
        </authorList>
    </citation>
    <scope>NUCLEOTIDE SEQUENCE</scope>
    <source>
        <strain evidence="7">Zod_Metabat.24</strain>
    </source>
</reference>
<comment type="function">
    <text evidence="4">Catalyzes two steps in the biosynthesis of coenzyme A. In the first step cysteine is conjugated to 4'-phosphopantothenate to form 4-phosphopantothenoylcysteine, in the latter compound is decarboxylated to form 4'-phosphopantotheine.</text>
</comment>
<keyword evidence="3" id="KW-0460">Magnesium</keyword>
<dbReference type="GO" id="GO:0010181">
    <property type="term" value="F:FMN binding"/>
    <property type="evidence" value="ECO:0007669"/>
    <property type="project" value="UniProtKB-UniRule"/>
</dbReference>
<accession>A0A9D8KA97</accession>
<dbReference type="GO" id="GO:0046872">
    <property type="term" value="F:metal ion binding"/>
    <property type="evidence" value="ECO:0007669"/>
    <property type="project" value="UniProtKB-KW"/>
</dbReference>
<gene>
    <name evidence="3 7" type="primary">coaBC</name>
    <name evidence="7" type="ORF">JW984_02420</name>
</gene>
<keyword evidence="3" id="KW-0511">Multifunctional enzyme</keyword>
<comment type="catalytic activity">
    <reaction evidence="3 4">
        <text>N-[(R)-4-phosphopantothenoyl]-L-cysteine + H(+) = (R)-4'-phosphopantetheine + CO2</text>
        <dbReference type="Rhea" id="RHEA:16793"/>
        <dbReference type="ChEBI" id="CHEBI:15378"/>
        <dbReference type="ChEBI" id="CHEBI:16526"/>
        <dbReference type="ChEBI" id="CHEBI:59458"/>
        <dbReference type="ChEBI" id="CHEBI:61723"/>
        <dbReference type="EC" id="4.1.1.36"/>
    </reaction>
</comment>
<feature type="binding site" evidence="3">
    <location>
        <position position="286"/>
    </location>
    <ligand>
        <name>CTP</name>
        <dbReference type="ChEBI" id="CHEBI:37563"/>
    </ligand>
</feature>